<dbReference type="InterPro" id="IPR037066">
    <property type="entry name" value="Plug_dom_sf"/>
</dbReference>
<dbReference type="SUPFAM" id="SSF56935">
    <property type="entry name" value="Porins"/>
    <property type="match status" value="1"/>
</dbReference>
<evidence type="ECO:0000259" key="13">
    <source>
        <dbReference type="Pfam" id="PF07715"/>
    </source>
</evidence>
<evidence type="ECO:0000256" key="7">
    <source>
        <dbReference type="ARBA" id="ARBA00023136"/>
    </source>
</evidence>
<dbReference type="Pfam" id="PF00593">
    <property type="entry name" value="TonB_dep_Rec_b-barrel"/>
    <property type="match status" value="1"/>
</dbReference>
<dbReference type="PANTHER" id="PTHR30069">
    <property type="entry name" value="TONB-DEPENDENT OUTER MEMBRANE RECEPTOR"/>
    <property type="match status" value="1"/>
</dbReference>
<feature type="domain" description="TonB-dependent receptor plug" evidence="13">
    <location>
        <begin position="120"/>
        <end position="251"/>
    </location>
</feature>
<keyword evidence="15" id="KW-1185">Reference proteome</keyword>
<dbReference type="Gene3D" id="2.40.170.20">
    <property type="entry name" value="TonB-dependent receptor, beta-barrel domain"/>
    <property type="match status" value="1"/>
</dbReference>
<dbReference type="EMBL" id="JBHSBW010000016">
    <property type="protein sequence ID" value="MFC4213384.1"/>
    <property type="molecule type" value="Genomic_DNA"/>
</dbReference>
<dbReference type="InterPro" id="IPR036942">
    <property type="entry name" value="Beta-barrel_TonB_sf"/>
</dbReference>
<keyword evidence="8 14" id="KW-0675">Receptor</keyword>
<feature type="domain" description="TonB-dependent receptor-like beta-barrel" evidence="12">
    <location>
        <begin position="307"/>
        <end position="878"/>
    </location>
</feature>
<dbReference type="Pfam" id="PF13715">
    <property type="entry name" value="CarbopepD_reg_2"/>
    <property type="match status" value="1"/>
</dbReference>
<evidence type="ECO:0000256" key="4">
    <source>
        <dbReference type="ARBA" id="ARBA00022692"/>
    </source>
</evidence>
<dbReference type="InterPro" id="IPR012910">
    <property type="entry name" value="Plug_dom"/>
</dbReference>
<dbReference type="InterPro" id="IPR000531">
    <property type="entry name" value="Beta-barrel_TonB"/>
</dbReference>
<evidence type="ECO:0000256" key="1">
    <source>
        <dbReference type="ARBA" id="ARBA00004571"/>
    </source>
</evidence>
<gene>
    <name evidence="14" type="ORF">ACFOWA_19485</name>
</gene>
<evidence type="ECO:0000256" key="6">
    <source>
        <dbReference type="ARBA" id="ARBA00023077"/>
    </source>
</evidence>
<comment type="caution">
    <text evidence="14">The sequence shown here is derived from an EMBL/GenBank/DDBJ whole genome shotgun (WGS) entry which is preliminary data.</text>
</comment>
<dbReference type="Proteomes" id="UP001595789">
    <property type="component" value="Unassembled WGS sequence"/>
</dbReference>
<evidence type="ECO:0000256" key="8">
    <source>
        <dbReference type="ARBA" id="ARBA00023170"/>
    </source>
</evidence>
<evidence type="ECO:0000256" key="9">
    <source>
        <dbReference type="ARBA" id="ARBA00023237"/>
    </source>
</evidence>
<evidence type="ECO:0000256" key="3">
    <source>
        <dbReference type="ARBA" id="ARBA00022452"/>
    </source>
</evidence>
<evidence type="ECO:0000256" key="11">
    <source>
        <dbReference type="SAM" id="MobiDB-lite"/>
    </source>
</evidence>
<evidence type="ECO:0000259" key="12">
    <source>
        <dbReference type="Pfam" id="PF00593"/>
    </source>
</evidence>
<keyword evidence="7 10" id="KW-0472">Membrane</keyword>
<evidence type="ECO:0000256" key="10">
    <source>
        <dbReference type="RuleBase" id="RU003357"/>
    </source>
</evidence>
<evidence type="ECO:0000256" key="2">
    <source>
        <dbReference type="ARBA" id="ARBA00022448"/>
    </source>
</evidence>
<dbReference type="InterPro" id="IPR039426">
    <property type="entry name" value="TonB-dep_rcpt-like"/>
</dbReference>
<accession>A0ABV8PDH4</accession>
<reference evidence="15" key="1">
    <citation type="journal article" date="2019" name="Int. J. Syst. Evol. Microbiol.">
        <title>The Global Catalogue of Microorganisms (GCM) 10K type strain sequencing project: providing services to taxonomists for standard genome sequencing and annotation.</title>
        <authorList>
            <consortium name="The Broad Institute Genomics Platform"/>
            <consortium name="The Broad Institute Genome Sequencing Center for Infectious Disease"/>
            <person name="Wu L."/>
            <person name="Ma J."/>
        </authorList>
    </citation>
    <scope>NUCLEOTIDE SEQUENCE [LARGE SCALE GENOMIC DNA]</scope>
    <source>
        <strain evidence="15">CCM 8691</strain>
    </source>
</reference>
<feature type="region of interest" description="Disordered" evidence="11">
    <location>
        <begin position="476"/>
        <end position="496"/>
    </location>
</feature>
<dbReference type="RefSeq" id="WP_378988539.1">
    <property type="nucleotide sequence ID" value="NZ_JBHSBW010000016.1"/>
</dbReference>
<keyword evidence="5" id="KW-0732">Signal</keyword>
<organism evidence="14 15">
    <name type="scientific">Pedobacter lithocola</name>
    <dbReference type="NCBI Taxonomy" id="1908239"/>
    <lineage>
        <taxon>Bacteria</taxon>
        <taxon>Pseudomonadati</taxon>
        <taxon>Bacteroidota</taxon>
        <taxon>Sphingobacteriia</taxon>
        <taxon>Sphingobacteriales</taxon>
        <taxon>Sphingobacteriaceae</taxon>
        <taxon>Pedobacter</taxon>
    </lineage>
</organism>
<dbReference type="Pfam" id="PF07715">
    <property type="entry name" value="Plug"/>
    <property type="match status" value="1"/>
</dbReference>
<evidence type="ECO:0000256" key="5">
    <source>
        <dbReference type="ARBA" id="ARBA00022729"/>
    </source>
</evidence>
<protein>
    <submittedName>
        <fullName evidence="14">TonB-dependent receptor domain-containing protein</fullName>
    </submittedName>
</protein>
<keyword evidence="2" id="KW-0813">Transport</keyword>
<dbReference type="SUPFAM" id="SSF49464">
    <property type="entry name" value="Carboxypeptidase regulatory domain-like"/>
    <property type="match status" value="1"/>
</dbReference>
<comment type="similarity">
    <text evidence="10">Belongs to the TonB-dependent receptor family.</text>
</comment>
<dbReference type="InterPro" id="IPR008969">
    <property type="entry name" value="CarboxyPept-like_regulatory"/>
</dbReference>
<sequence>MYRIFLCIAFFAMPFIAFSQKSKTILLKGKVLDLSNSKPLSGVSIQALGTQNFKFSADDGSFELRLKQDGNQSISFSLLGKKPIQQDFNLKSDTTIVIYMETLSLALKEVAVTAGRRKVGSSSVIDKTAIKNTQPTSLADALQLLPGQLALNPDLSSAQQINIRQVPSNTDAARANALGTAVVLDGIPFSNNANLQTNVNILNSSPGALAPFSSVAGRGNDLRQIPADQIESIEVIRGVPSARYGDLTTGAILVNTRAGVFRPQFTTRVNPNLIEQSVGFGTKLKGNQGILSFDGNISYSEEDPRNTLSQYTRINTQFTWSRPWLNQQLFTTNRIAIFSTLDNAKQDPDDLRYQRKIYSSDKGIRLSSSGKLNTANSWFSLLSYDVGFSYTNQKSLVQELITRDLFPVTDATTNVTQVGRYGEAEYLSIVNTSGKPLSLYGRLEGTIFRTTKNTGKNQFSNQMVVGAEYRYDGNNGDGRLFDPTRPPRQNYSMGDRPRSYADIPSLLQISYYAEDRITTNIFNREVNFNAGLRYDNIQPQNPFKGDYGNILAPRLNIAIETIKNLRLKAGYGITAKAPTLSYMYPGDRYFDLVNYNYYATNPAERLVVLTTVVLDTKNEELKSYQSEKFELGLDYDFKGFIGYLTGFSEITTGAFGTDRKVVPLSVAKFGATSFPIGQPPILNPVPLKYDPFFAAVDITSNNRRIKNTGMEFQFDTPPIQQINTSFNFTGAWIQTQSYDDGNVADAARAVFTSVTPKRIPIFRSGFGNKGERFNTSARFITRIPKLRFLVSGLIQTIWKDTNRGLDLSPYAVGYIDQQGSITYLTTEQAMEAQYTDLRRSLSGTVALTNKPPPLWLFNIRVTKEFKSGSGLSFYVNNLLADRGNYFNVNTQAYTTRNQNLFFGAEFTINL</sequence>
<name>A0ABV8PDH4_9SPHI</name>
<proteinExistence type="inferred from homology"/>
<keyword evidence="4" id="KW-0812">Transmembrane</keyword>
<evidence type="ECO:0000313" key="15">
    <source>
        <dbReference type="Proteomes" id="UP001595789"/>
    </source>
</evidence>
<evidence type="ECO:0000313" key="14">
    <source>
        <dbReference type="EMBL" id="MFC4213384.1"/>
    </source>
</evidence>
<keyword evidence="3" id="KW-1134">Transmembrane beta strand</keyword>
<keyword evidence="9" id="KW-0998">Cell outer membrane</keyword>
<keyword evidence="6 10" id="KW-0798">TonB box</keyword>
<comment type="subcellular location">
    <subcellularLocation>
        <location evidence="1">Cell outer membrane</location>
        <topology evidence="1">Multi-pass membrane protein</topology>
    </subcellularLocation>
</comment>
<dbReference type="Gene3D" id="2.170.130.10">
    <property type="entry name" value="TonB-dependent receptor, plug domain"/>
    <property type="match status" value="1"/>
</dbReference>
<dbReference type="PANTHER" id="PTHR30069:SF29">
    <property type="entry name" value="HEMOGLOBIN AND HEMOGLOBIN-HAPTOGLOBIN-BINDING PROTEIN 1-RELATED"/>
    <property type="match status" value="1"/>
</dbReference>